<evidence type="ECO:0000313" key="3">
    <source>
        <dbReference type="Proteomes" id="UP000324800"/>
    </source>
</evidence>
<gene>
    <name evidence="2" type="ORF">EZS28_018535</name>
</gene>
<protein>
    <submittedName>
        <fullName evidence="2">Uncharacterized protein</fullName>
    </submittedName>
</protein>
<organism evidence="2 3">
    <name type="scientific">Streblomastix strix</name>
    <dbReference type="NCBI Taxonomy" id="222440"/>
    <lineage>
        <taxon>Eukaryota</taxon>
        <taxon>Metamonada</taxon>
        <taxon>Preaxostyla</taxon>
        <taxon>Oxymonadida</taxon>
        <taxon>Streblomastigidae</taxon>
        <taxon>Streblomastix</taxon>
    </lineage>
</organism>
<dbReference type="AlphaFoldDB" id="A0A5J4VU23"/>
<name>A0A5J4VU23_9EUKA</name>
<evidence type="ECO:0000256" key="1">
    <source>
        <dbReference type="SAM" id="MobiDB-lite"/>
    </source>
</evidence>
<reference evidence="2 3" key="1">
    <citation type="submission" date="2019-03" db="EMBL/GenBank/DDBJ databases">
        <title>Single cell metagenomics reveals metabolic interactions within the superorganism composed of flagellate Streblomastix strix and complex community of Bacteroidetes bacteria on its surface.</title>
        <authorList>
            <person name="Treitli S.C."/>
            <person name="Kolisko M."/>
            <person name="Husnik F."/>
            <person name="Keeling P."/>
            <person name="Hampl V."/>
        </authorList>
    </citation>
    <scope>NUCLEOTIDE SEQUENCE [LARGE SCALE GENOMIC DNA]</scope>
    <source>
        <strain evidence="2">ST1C</strain>
    </source>
</reference>
<feature type="region of interest" description="Disordered" evidence="1">
    <location>
        <begin position="38"/>
        <end position="63"/>
    </location>
</feature>
<dbReference type="EMBL" id="SNRW01005031">
    <property type="protein sequence ID" value="KAA6385939.1"/>
    <property type="molecule type" value="Genomic_DNA"/>
</dbReference>
<feature type="compositionally biased region" description="Basic residues" evidence="1">
    <location>
        <begin position="53"/>
        <end position="63"/>
    </location>
</feature>
<proteinExistence type="predicted"/>
<comment type="caution">
    <text evidence="2">The sequence shown here is derived from an EMBL/GenBank/DDBJ whole genome shotgun (WGS) entry which is preliminary data.</text>
</comment>
<accession>A0A5J4VU23</accession>
<evidence type="ECO:0000313" key="2">
    <source>
        <dbReference type="EMBL" id="KAA6385939.1"/>
    </source>
</evidence>
<feature type="non-terminal residue" evidence="2">
    <location>
        <position position="63"/>
    </location>
</feature>
<dbReference type="Proteomes" id="UP000324800">
    <property type="component" value="Unassembled WGS sequence"/>
</dbReference>
<sequence length="63" mass="7300">MKPGKLKDEIIELSRTRESGRMKRQYTTLKKVNLQKILSKLEKKPSKTAQANTKKKKSRVSNV</sequence>